<gene>
    <name evidence="5" type="ORF">GCM10025760_10060</name>
</gene>
<proteinExistence type="inferred from homology"/>
<dbReference type="InterPro" id="IPR051448">
    <property type="entry name" value="CdaR-like_regulators"/>
</dbReference>
<evidence type="ECO:0000313" key="6">
    <source>
        <dbReference type="Proteomes" id="UP001501407"/>
    </source>
</evidence>
<dbReference type="Proteomes" id="UP001501407">
    <property type="component" value="Unassembled WGS sequence"/>
</dbReference>
<dbReference type="InterPro" id="IPR042070">
    <property type="entry name" value="PucR_C-HTH_sf"/>
</dbReference>
<accession>A0ABP9M1S1</accession>
<evidence type="ECO:0000259" key="3">
    <source>
        <dbReference type="Pfam" id="PF14361"/>
    </source>
</evidence>
<organism evidence="5 6">
    <name type="scientific">Microbacterium yannicii</name>
    <dbReference type="NCBI Taxonomy" id="671622"/>
    <lineage>
        <taxon>Bacteria</taxon>
        <taxon>Bacillati</taxon>
        <taxon>Actinomycetota</taxon>
        <taxon>Actinomycetes</taxon>
        <taxon>Micrococcales</taxon>
        <taxon>Microbacteriaceae</taxon>
        <taxon>Microbacterium</taxon>
    </lineage>
</organism>
<dbReference type="Pfam" id="PF17853">
    <property type="entry name" value="GGDEF_2"/>
    <property type="match status" value="1"/>
</dbReference>
<dbReference type="EMBL" id="BAABKZ010000001">
    <property type="protein sequence ID" value="GAA5088081.1"/>
    <property type="molecule type" value="Genomic_DNA"/>
</dbReference>
<dbReference type="PANTHER" id="PTHR33744:SF1">
    <property type="entry name" value="DNA-BINDING TRANSCRIPTIONAL ACTIVATOR ADER"/>
    <property type="match status" value="1"/>
</dbReference>
<evidence type="ECO:0000256" key="1">
    <source>
        <dbReference type="ARBA" id="ARBA00006754"/>
    </source>
</evidence>
<feature type="domain" description="RsbT co-antagonist protein RsbRD N-terminal" evidence="3">
    <location>
        <begin position="26"/>
        <end position="166"/>
    </location>
</feature>
<comment type="caution">
    <text evidence="5">The sequence shown here is derived from an EMBL/GenBank/DDBJ whole genome shotgun (WGS) entry which is preliminary data.</text>
</comment>
<dbReference type="Gene3D" id="1.10.10.2840">
    <property type="entry name" value="PucR C-terminal helix-turn-helix domain"/>
    <property type="match status" value="1"/>
</dbReference>
<dbReference type="InterPro" id="IPR025736">
    <property type="entry name" value="PucR_C-HTH_dom"/>
</dbReference>
<comment type="similarity">
    <text evidence="1">Belongs to the CdaR family.</text>
</comment>
<dbReference type="Pfam" id="PF14361">
    <property type="entry name" value="RsbRD_N"/>
    <property type="match status" value="1"/>
</dbReference>
<sequence length="414" mass="45714">MSRHAMRGDLRAHVNHLRERELVRMGEDTVAMVLELMPDYLVDGSLTPAMLLENSIRNLEHVLTRLLAEDDASNDELSPSFYDTGVRRAQQRVPLESVLYSFRIGGRVLWQSLVREVNQNGDHRERQRLLEEAVVVWELTDATSTAVARGYRDEQARILRRGQHRREAVLSALIDGRTRSATGIADSAEALGLAVHGRHVVAVTVALDALRGTMPHPEERLADARVKSAWTTQGTRLTGLIDLQTSGGLEEIIEILRNSLPDAAVAISEEFDDLNLVADAYRQATLALRTLPTDRPGVARARDRALESLLVGSPEVSRLLITSRLGGILDLRPRDRDIFLETILAIVECGGSARSAAERLFCHRNTVVKRARRIRELCGSDLGDLESLMPVYLAALALRTDPALLPGGGAGVHR</sequence>
<evidence type="ECO:0000259" key="2">
    <source>
        <dbReference type="Pfam" id="PF13556"/>
    </source>
</evidence>
<dbReference type="Pfam" id="PF13556">
    <property type="entry name" value="HTH_30"/>
    <property type="match status" value="1"/>
</dbReference>
<reference evidence="6" key="1">
    <citation type="journal article" date="2019" name="Int. J. Syst. Evol. Microbiol.">
        <title>The Global Catalogue of Microorganisms (GCM) 10K type strain sequencing project: providing services to taxonomists for standard genome sequencing and annotation.</title>
        <authorList>
            <consortium name="The Broad Institute Genomics Platform"/>
            <consortium name="The Broad Institute Genome Sequencing Center for Infectious Disease"/>
            <person name="Wu L."/>
            <person name="Ma J."/>
        </authorList>
    </citation>
    <scope>NUCLEOTIDE SEQUENCE [LARGE SCALE GENOMIC DNA]</scope>
    <source>
        <strain evidence="6">JCM 18959</strain>
    </source>
</reference>
<feature type="domain" description="CdaR GGDEF-like" evidence="4">
    <location>
        <begin position="180"/>
        <end position="290"/>
    </location>
</feature>
<dbReference type="InterPro" id="IPR025751">
    <property type="entry name" value="RsbRD_N_dom"/>
</dbReference>
<evidence type="ECO:0000259" key="4">
    <source>
        <dbReference type="Pfam" id="PF17853"/>
    </source>
</evidence>
<name>A0ABP9M1S1_9MICO</name>
<keyword evidence="6" id="KW-1185">Reference proteome</keyword>
<dbReference type="InterPro" id="IPR041522">
    <property type="entry name" value="CdaR_GGDEF"/>
</dbReference>
<feature type="domain" description="PucR C-terminal helix-turn-helix" evidence="2">
    <location>
        <begin position="340"/>
        <end position="396"/>
    </location>
</feature>
<evidence type="ECO:0000313" key="5">
    <source>
        <dbReference type="EMBL" id="GAA5088081.1"/>
    </source>
</evidence>
<dbReference type="PANTHER" id="PTHR33744">
    <property type="entry name" value="CARBOHYDRATE DIACID REGULATOR"/>
    <property type="match status" value="1"/>
</dbReference>
<protein>
    <submittedName>
        <fullName evidence="5">Helix-turn-helix domain-containing protein</fullName>
    </submittedName>
</protein>